<dbReference type="AlphaFoldDB" id="A0A2U1CSL9"/>
<evidence type="ECO:0000256" key="7">
    <source>
        <dbReference type="ARBA" id="ARBA00023235"/>
    </source>
</evidence>
<dbReference type="RefSeq" id="WP_116517797.1">
    <property type="nucleotide sequence ID" value="NZ_JACCEX010000001.1"/>
</dbReference>
<dbReference type="Proteomes" id="UP000246145">
    <property type="component" value="Unassembled WGS sequence"/>
</dbReference>
<evidence type="ECO:0000256" key="1">
    <source>
        <dbReference type="ARBA" id="ARBA00000971"/>
    </source>
</evidence>
<evidence type="ECO:0000256" key="2">
    <source>
        <dbReference type="ARBA" id="ARBA00004496"/>
    </source>
</evidence>
<evidence type="ECO:0000259" key="11">
    <source>
        <dbReference type="PROSITE" id="PS50059"/>
    </source>
</evidence>
<dbReference type="InterPro" id="IPR046357">
    <property type="entry name" value="PPIase_dom_sf"/>
</dbReference>
<dbReference type="SUPFAM" id="SSF54534">
    <property type="entry name" value="FKBP-like"/>
    <property type="match status" value="1"/>
</dbReference>
<evidence type="ECO:0000256" key="4">
    <source>
        <dbReference type="ARBA" id="ARBA00022490"/>
    </source>
</evidence>
<evidence type="ECO:0000313" key="12">
    <source>
        <dbReference type="EMBL" id="PVY68801.1"/>
    </source>
</evidence>
<dbReference type="Pfam" id="PF00254">
    <property type="entry name" value="FKBP_C"/>
    <property type="match status" value="1"/>
</dbReference>
<protein>
    <recommendedName>
        <fullName evidence="10">Peptidyl-prolyl cis-trans isomerase</fullName>
        <ecNumber evidence="10">5.2.1.8</ecNumber>
    </recommendedName>
</protein>
<comment type="catalytic activity">
    <reaction evidence="1 9 10">
        <text>[protein]-peptidylproline (omega=180) = [protein]-peptidylproline (omega=0)</text>
        <dbReference type="Rhea" id="RHEA:16237"/>
        <dbReference type="Rhea" id="RHEA-COMP:10747"/>
        <dbReference type="Rhea" id="RHEA-COMP:10748"/>
        <dbReference type="ChEBI" id="CHEBI:83833"/>
        <dbReference type="ChEBI" id="CHEBI:83834"/>
        <dbReference type="EC" id="5.2.1.8"/>
    </reaction>
</comment>
<keyword evidence="4" id="KW-0963">Cytoplasm</keyword>
<dbReference type="PROSITE" id="PS50059">
    <property type="entry name" value="FKBP_PPIASE"/>
    <property type="match status" value="1"/>
</dbReference>
<dbReference type="GO" id="GO:0003755">
    <property type="term" value="F:peptidyl-prolyl cis-trans isomerase activity"/>
    <property type="evidence" value="ECO:0007669"/>
    <property type="project" value="UniProtKB-UniRule"/>
</dbReference>
<dbReference type="InterPro" id="IPR048261">
    <property type="entry name" value="SlpA/SlyD-like_ins_sf"/>
</dbReference>
<evidence type="ECO:0000313" key="13">
    <source>
        <dbReference type="Proteomes" id="UP000246145"/>
    </source>
</evidence>
<sequence>MTSQAHPVNAFVRPDSYLTLHYRIEIVSGPAAGSAFADTFGDRPATLQLGVGQWAPGMEEALVGREEGSRFSFQLPASQAYGDRNPELLLRVTQAMLDANTEPGTVFQPGDIVEFAAPNGGRYSGVFKERGEGWALFDFNHPLAGADLLIEVSLLGVL</sequence>
<dbReference type="EC" id="5.2.1.8" evidence="10"/>
<organism evidence="12 13">
    <name type="scientific">Pusillimonas noertemannii</name>
    <dbReference type="NCBI Taxonomy" id="305977"/>
    <lineage>
        <taxon>Bacteria</taxon>
        <taxon>Pseudomonadati</taxon>
        <taxon>Pseudomonadota</taxon>
        <taxon>Betaproteobacteria</taxon>
        <taxon>Burkholderiales</taxon>
        <taxon>Alcaligenaceae</taxon>
        <taxon>Pusillimonas</taxon>
    </lineage>
</organism>
<evidence type="ECO:0000256" key="6">
    <source>
        <dbReference type="ARBA" id="ARBA00023186"/>
    </source>
</evidence>
<reference evidence="12 13" key="1">
    <citation type="submission" date="2018-04" db="EMBL/GenBank/DDBJ databases">
        <title>Genomic Encyclopedia of Type Strains, Phase IV (KMG-IV): sequencing the most valuable type-strain genomes for metagenomic binning, comparative biology and taxonomic classification.</title>
        <authorList>
            <person name="Goeker M."/>
        </authorList>
    </citation>
    <scope>NUCLEOTIDE SEQUENCE [LARGE SCALE GENOMIC DNA]</scope>
    <source>
        <strain evidence="12 13">DSM 10065</strain>
    </source>
</reference>
<proteinExistence type="inferred from homology"/>
<dbReference type="InterPro" id="IPR001179">
    <property type="entry name" value="PPIase_FKBP_dom"/>
</dbReference>
<dbReference type="OrthoDB" id="9808891at2"/>
<dbReference type="Gene3D" id="3.10.50.40">
    <property type="match status" value="1"/>
</dbReference>
<dbReference type="PANTHER" id="PTHR47861">
    <property type="entry name" value="FKBP-TYPE PEPTIDYL-PROLYL CIS-TRANS ISOMERASE SLYD"/>
    <property type="match status" value="1"/>
</dbReference>
<dbReference type="EMBL" id="QEKO01000001">
    <property type="protein sequence ID" value="PVY68801.1"/>
    <property type="molecule type" value="Genomic_DNA"/>
</dbReference>
<keyword evidence="13" id="KW-1185">Reference proteome</keyword>
<evidence type="ECO:0000256" key="3">
    <source>
        <dbReference type="ARBA" id="ARBA00006577"/>
    </source>
</evidence>
<keyword evidence="6" id="KW-0143">Chaperone</keyword>
<dbReference type="STRING" id="1231391.GCA_000308195_03553"/>
<evidence type="ECO:0000256" key="9">
    <source>
        <dbReference type="PROSITE-ProRule" id="PRU00277"/>
    </source>
</evidence>
<comment type="caution">
    <text evidence="12">The sequence shown here is derived from an EMBL/GenBank/DDBJ whole genome shotgun (WGS) entry which is preliminary data.</text>
</comment>
<dbReference type="GO" id="GO:0042026">
    <property type="term" value="P:protein refolding"/>
    <property type="evidence" value="ECO:0007669"/>
    <property type="project" value="UniProtKB-ARBA"/>
</dbReference>
<keyword evidence="5 9" id="KW-0697">Rotamase</keyword>
<evidence type="ECO:0000256" key="5">
    <source>
        <dbReference type="ARBA" id="ARBA00023110"/>
    </source>
</evidence>
<feature type="domain" description="PPIase FKBP-type" evidence="11">
    <location>
        <begin position="15"/>
        <end position="85"/>
    </location>
</feature>
<comment type="subcellular location">
    <subcellularLocation>
        <location evidence="2">Cytoplasm</location>
    </subcellularLocation>
</comment>
<comment type="similarity">
    <text evidence="3 10">Belongs to the FKBP-type PPIase family.</text>
</comment>
<dbReference type="PANTHER" id="PTHR47861:SF3">
    <property type="entry name" value="FKBP-TYPE PEPTIDYL-PROLYL CIS-TRANS ISOMERASE SLYD"/>
    <property type="match status" value="1"/>
</dbReference>
<name>A0A2U1CSL9_9BURK</name>
<dbReference type="Gene3D" id="2.40.10.330">
    <property type="match status" value="1"/>
</dbReference>
<comment type="function">
    <text evidence="8">Also involved in hydrogenase metallocenter assembly, probably by participating in the nickel insertion step. This function in hydrogenase biosynthesis requires chaperone activity and the presence of the metal-binding domain, but not PPIase activity.</text>
</comment>
<dbReference type="GO" id="GO:0005737">
    <property type="term" value="C:cytoplasm"/>
    <property type="evidence" value="ECO:0007669"/>
    <property type="project" value="UniProtKB-SubCell"/>
</dbReference>
<evidence type="ECO:0000256" key="8">
    <source>
        <dbReference type="ARBA" id="ARBA00037071"/>
    </source>
</evidence>
<keyword evidence="7 9" id="KW-0413">Isomerase</keyword>
<gene>
    <name evidence="12" type="ORF">C7440_1212</name>
</gene>
<evidence type="ECO:0000256" key="10">
    <source>
        <dbReference type="RuleBase" id="RU003915"/>
    </source>
</evidence>
<accession>A0A2U1CSL9</accession>